<dbReference type="CDD" id="cd00446">
    <property type="entry name" value="GrpE"/>
    <property type="match status" value="2"/>
</dbReference>
<organism evidence="6 7">
    <name type="scientific">Artemisia annua</name>
    <name type="common">Sweet wormwood</name>
    <dbReference type="NCBI Taxonomy" id="35608"/>
    <lineage>
        <taxon>Eukaryota</taxon>
        <taxon>Viridiplantae</taxon>
        <taxon>Streptophyta</taxon>
        <taxon>Embryophyta</taxon>
        <taxon>Tracheophyta</taxon>
        <taxon>Spermatophyta</taxon>
        <taxon>Magnoliopsida</taxon>
        <taxon>eudicotyledons</taxon>
        <taxon>Gunneridae</taxon>
        <taxon>Pentapetalae</taxon>
        <taxon>asterids</taxon>
        <taxon>campanulids</taxon>
        <taxon>Asterales</taxon>
        <taxon>Asteraceae</taxon>
        <taxon>Asteroideae</taxon>
        <taxon>Anthemideae</taxon>
        <taxon>Artemisiinae</taxon>
        <taxon>Artemisia</taxon>
    </lineage>
</organism>
<keyword evidence="2" id="KW-0143">Chaperone</keyword>
<feature type="compositionally biased region" description="Polar residues" evidence="5">
    <location>
        <begin position="340"/>
        <end position="354"/>
    </location>
</feature>
<dbReference type="GO" id="GO:0000774">
    <property type="term" value="F:adenyl-nucleotide exchange factor activity"/>
    <property type="evidence" value="ECO:0007669"/>
    <property type="project" value="InterPro"/>
</dbReference>
<dbReference type="HAMAP" id="MF_01151">
    <property type="entry name" value="GrpE"/>
    <property type="match status" value="2"/>
</dbReference>
<feature type="compositionally biased region" description="Acidic residues" evidence="5">
    <location>
        <begin position="100"/>
        <end position="110"/>
    </location>
</feature>
<feature type="region of interest" description="Disordered" evidence="5">
    <location>
        <begin position="329"/>
        <end position="385"/>
    </location>
</feature>
<dbReference type="GO" id="GO:0051087">
    <property type="term" value="F:protein-folding chaperone binding"/>
    <property type="evidence" value="ECO:0007669"/>
    <property type="project" value="InterPro"/>
</dbReference>
<evidence type="ECO:0000313" key="6">
    <source>
        <dbReference type="EMBL" id="PWA75256.1"/>
    </source>
</evidence>
<evidence type="ECO:0000256" key="1">
    <source>
        <dbReference type="ARBA" id="ARBA00009054"/>
    </source>
</evidence>
<dbReference type="PRINTS" id="PR00773">
    <property type="entry name" value="GRPEPROTEIN"/>
</dbReference>
<dbReference type="OrthoDB" id="201635at2759"/>
<dbReference type="GO" id="GO:0006457">
    <property type="term" value="P:protein folding"/>
    <property type="evidence" value="ECO:0007669"/>
    <property type="project" value="InterPro"/>
</dbReference>
<feature type="coiled-coil region" evidence="4">
    <location>
        <begin position="138"/>
        <end position="186"/>
    </location>
</feature>
<dbReference type="GO" id="GO:0042803">
    <property type="term" value="F:protein homodimerization activity"/>
    <property type="evidence" value="ECO:0007669"/>
    <property type="project" value="InterPro"/>
</dbReference>
<dbReference type="Gene3D" id="3.90.20.20">
    <property type="match status" value="2"/>
</dbReference>
<keyword evidence="4" id="KW-0175">Coiled coil</keyword>
<evidence type="ECO:0000256" key="5">
    <source>
        <dbReference type="SAM" id="MobiDB-lite"/>
    </source>
</evidence>
<gene>
    <name evidence="6" type="ORF">CTI12_AA244860</name>
</gene>
<dbReference type="PANTHER" id="PTHR21237">
    <property type="entry name" value="GRPE PROTEIN"/>
    <property type="match status" value="1"/>
</dbReference>
<dbReference type="PANTHER" id="PTHR21237:SF27">
    <property type="entry name" value="GRPE PROTEIN HOMOLOG"/>
    <property type="match status" value="1"/>
</dbReference>
<reference evidence="6 7" key="1">
    <citation type="journal article" date="2018" name="Mol. Plant">
        <title>The genome of Artemisia annua provides insight into the evolution of Asteraceae family and artemisinin biosynthesis.</title>
        <authorList>
            <person name="Shen Q."/>
            <person name="Zhang L."/>
            <person name="Liao Z."/>
            <person name="Wang S."/>
            <person name="Yan T."/>
            <person name="Shi P."/>
            <person name="Liu M."/>
            <person name="Fu X."/>
            <person name="Pan Q."/>
            <person name="Wang Y."/>
            <person name="Lv Z."/>
            <person name="Lu X."/>
            <person name="Zhang F."/>
            <person name="Jiang W."/>
            <person name="Ma Y."/>
            <person name="Chen M."/>
            <person name="Hao X."/>
            <person name="Li L."/>
            <person name="Tang Y."/>
            <person name="Lv G."/>
            <person name="Zhou Y."/>
            <person name="Sun X."/>
            <person name="Brodelius P.E."/>
            <person name="Rose J.K.C."/>
            <person name="Tang K."/>
        </authorList>
    </citation>
    <scope>NUCLEOTIDE SEQUENCE [LARGE SCALE GENOMIC DNA]</scope>
    <source>
        <strain evidence="7">cv. Huhao1</strain>
        <tissue evidence="6">Leaf</tissue>
    </source>
</reference>
<evidence type="ECO:0000256" key="3">
    <source>
        <dbReference type="RuleBase" id="RU004478"/>
    </source>
</evidence>
<dbReference type="Pfam" id="PF01025">
    <property type="entry name" value="GrpE"/>
    <property type="match status" value="4"/>
</dbReference>
<evidence type="ECO:0000256" key="4">
    <source>
        <dbReference type="SAM" id="Coils"/>
    </source>
</evidence>
<comment type="caution">
    <text evidence="6">The sequence shown here is derived from an EMBL/GenBank/DDBJ whole genome shotgun (WGS) entry which is preliminary data.</text>
</comment>
<dbReference type="GO" id="GO:0051082">
    <property type="term" value="F:unfolded protein binding"/>
    <property type="evidence" value="ECO:0007669"/>
    <property type="project" value="TreeGrafter"/>
</dbReference>
<dbReference type="SUPFAM" id="SSF51064">
    <property type="entry name" value="Head domain of nucleotide exchange factor GrpE"/>
    <property type="match status" value="2"/>
</dbReference>
<dbReference type="FunFam" id="3.90.20.20:FF:000006">
    <property type="entry name" value="GrpE protein homolog"/>
    <property type="match status" value="2"/>
</dbReference>
<comment type="similarity">
    <text evidence="1 3">Belongs to the GrpE family.</text>
</comment>
<keyword evidence="7" id="KW-1185">Reference proteome</keyword>
<dbReference type="InterPro" id="IPR000740">
    <property type="entry name" value="GrpE"/>
</dbReference>
<feature type="compositionally biased region" description="Acidic residues" evidence="5">
    <location>
        <begin position="355"/>
        <end position="377"/>
    </location>
</feature>
<feature type="region of interest" description="Disordered" evidence="5">
    <location>
        <begin position="593"/>
        <end position="635"/>
    </location>
</feature>
<dbReference type="Gene3D" id="2.30.22.10">
    <property type="entry name" value="Head domain of nucleotide exchange factor GrpE"/>
    <property type="match status" value="2"/>
</dbReference>
<sequence>MASASASAAATTTPTLHLNRLKSPYYYSKQHQQVSFASRSSNRQSHNNKLLLNLCWSSSSVVPLTHKSRGVGLFFCSSSSQDETLVTDDVVTDEPQQQVEDTEGTTTDEDTVEADGAAVEDSPASILASLQSYKEALADNDESKVAEIETQIKSVEDEKLVLERQLAALSEELSSAKDRVLRISADFDNFRKRTERERVSLVANAQGEVVENLLPVLDNFERAKAAIKVENEKEEKINNSYQSIYKQFVEILNSLGVVPVETTGQPFDPLVVLLVKLVINILRYCTKRGQLHEAIMREESTEFEEGVVIQEFRKGFRIGERLLRPSMVKVSAGPGPEITESVSPSPDTQVQESSEVPEDVAEVEDTEGTTTDEDTVEADGTAVEDSPASILASLQSYKEALADNDESKVAEIETQIKSVEDEKLVLERQLAALSEELSSAKDRVLRISADFDNFRKRTERERVSLVANAQGEVVENLLPVLDNFERAKAAIKVENEKEEKINNSYQSIYKQFVEILNSLGVVPVETTGQPFDPLVVLLVKLVINILRYCTKRGQLHEAIMREESTEFEEGVVIQEFRKGFRIGERLLRPSMVKVSAGPGPEITESVSPSPDTQVQESSEVPEDVAEVQSEASRDE</sequence>
<feature type="compositionally biased region" description="Polar residues" evidence="5">
    <location>
        <begin position="604"/>
        <end position="618"/>
    </location>
</feature>
<dbReference type="SUPFAM" id="SSF58014">
    <property type="entry name" value="Coiled-coil domain of nucleotide exchange factor GrpE"/>
    <property type="match status" value="2"/>
</dbReference>
<dbReference type="GO" id="GO:0009507">
    <property type="term" value="C:chloroplast"/>
    <property type="evidence" value="ECO:0007669"/>
    <property type="project" value="TreeGrafter"/>
</dbReference>
<name>A0A2U1NP39_ARTAN</name>
<feature type="region of interest" description="Disordered" evidence="5">
    <location>
        <begin position="90"/>
        <end position="110"/>
    </location>
</feature>
<dbReference type="AlphaFoldDB" id="A0A2U1NP39"/>
<dbReference type="InterPro" id="IPR009012">
    <property type="entry name" value="GrpE_head"/>
</dbReference>
<proteinExistence type="inferred from homology"/>
<protein>
    <submittedName>
        <fullName evidence="6">GrpE nucleotide exchange factor</fullName>
    </submittedName>
</protein>
<dbReference type="Proteomes" id="UP000245207">
    <property type="component" value="Unassembled WGS sequence"/>
</dbReference>
<dbReference type="EMBL" id="PKPP01002442">
    <property type="protein sequence ID" value="PWA75256.1"/>
    <property type="molecule type" value="Genomic_DNA"/>
</dbReference>
<evidence type="ECO:0000313" key="7">
    <source>
        <dbReference type="Proteomes" id="UP000245207"/>
    </source>
</evidence>
<evidence type="ECO:0000256" key="2">
    <source>
        <dbReference type="ARBA" id="ARBA00023186"/>
    </source>
</evidence>
<dbReference type="InterPro" id="IPR013805">
    <property type="entry name" value="GrpE_CC"/>
</dbReference>
<accession>A0A2U1NP39</accession>
<dbReference type="STRING" id="35608.A0A2U1NP39"/>
<feature type="coiled-coil region" evidence="4">
    <location>
        <begin position="402"/>
        <end position="450"/>
    </location>
</feature>